<dbReference type="PROSITE" id="PS01124">
    <property type="entry name" value="HTH_ARAC_FAMILY_2"/>
    <property type="match status" value="1"/>
</dbReference>
<dbReference type="SUPFAM" id="SSF46689">
    <property type="entry name" value="Homeodomain-like"/>
    <property type="match status" value="1"/>
</dbReference>
<feature type="domain" description="HTH araC/xylS-type" evidence="4">
    <location>
        <begin position="201"/>
        <end position="299"/>
    </location>
</feature>
<dbReference type="InterPro" id="IPR009057">
    <property type="entry name" value="Homeodomain-like_sf"/>
</dbReference>
<dbReference type="PANTHER" id="PTHR43280">
    <property type="entry name" value="ARAC-FAMILY TRANSCRIPTIONAL REGULATOR"/>
    <property type="match status" value="1"/>
</dbReference>
<organism evidence="5 6">
    <name type="scientific">Hymenobacter montanus</name>
    <dbReference type="NCBI Taxonomy" id="2771359"/>
    <lineage>
        <taxon>Bacteria</taxon>
        <taxon>Pseudomonadati</taxon>
        <taxon>Bacteroidota</taxon>
        <taxon>Cytophagia</taxon>
        <taxon>Cytophagales</taxon>
        <taxon>Hymenobacteraceae</taxon>
        <taxon>Hymenobacter</taxon>
    </lineage>
</organism>
<dbReference type="Pfam" id="PF12833">
    <property type="entry name" value="HTH_18"/>
    <property type="match status" value="1"/>
</dbReference>
<dbReference type="GO" id="GO:0043565">
    <property type="term" value="F:sequence-specific DNA binding"/>
    <property type="evidence" value="ECO:0007669"/>
    <property type="project" value="InterPro"/>
</dbReference>
<dbReference type="Gene3D" id="1.10.10.60">
    <property type="entry name" value="Homeodomain-like"/>
    <property type="match status" value="1"/>
</dbReference>
<proteinExistence type="predicted"/>
<dbReference type="GO" id="GO:0003700">
    <property type="term" value="F:DNA-binding transcription factor activity"/>
    <property type="evidence" value="ECO:0007669"/>
    <property type="project" value="InterPro"/>
</dbReference>
<dbReference type="Proteomes" id="UP000612233">
    <property type="component" value="Unassembled WGS sequence"/>
</dbReference>
<evidence type="ECO:0000256" key="2">
    <source>
        <dbReference type="ARBA" id="ARBA00023125"/>
    </source>
</evidence>
<comment type="caution">
    <text evidence="5">The sequence shown here is derived from an EMBL/GenBank/DDBJ whole genome shotgun (WGS) entry which is preliminary data.</text>
</comment>
<evidence type="ECO:0000256" key="3">
    <source>
        <dbReference type="ARBA" id="ARBA00023163"/>
    </source>
</evidence>
<dbReference type="InterPro" id="IPR037923">
    <property type="entry name" value="HTH-like"/>
</dbReference>
<dbReference type="SUPFAM" id="SSF51215">
    <property type="entry name" value="Regulatory protein AraC"/>
    <property type="match status" value="1"/>
</dbReference>
<evidence type="ECO:0000259" key="4">
    <source>
        <dbReference type="PROSITE" id="PS01124"/>
    </source>
</evidence>
<keyword evidence="1" id="KW-0805">Transcription regulation</keyword>
<dbReference type="PANTHER" id="PTHR43280:SF32">
    <property type="entry name" value="TRANSCRIPTIONAL REGULATORY PROTEIN"/>
    <property type="match status" value="1"/>
</dbReference>
<dbReference type="Pfam" id="PF02311">
    <property type="entry name" value="AraC_binding"/>
    <property type="match status" value="1"/>
</dbReference>
<dbReference type="EMBL" id="JACXAD010000009">
    <property type="protein sequence ID" value="MBD2768197.1"/>
    <property type="molecule type" value="Genomic_DNA"/>
</dbReference>
<keyword evidence="2" id="KW-0238">DNA-binding</keyword>
<reference evidence="5" key="1">
    <citation type="submission" date="2020-09" db="EMBL/GenBank/DDBJ databases">
        <authorList>
            <person name="Kim M.K."/>
        </authorList>
    </citation>
    <scope>NUCLEOTIDE SEQUENCE</scope>
    <source>
        <strain evidence="5">BT664</strain>
    </source>
</reference>
<keyword evidence="6" id="KW-1185">Reference proteome</keyword>
<dbReference type="AlphaFoldDB" id="A0A927BDS7"/>
<dbReference type="PRINTS" id="PR00032">
    <property type="entry name" value="HTHARAC"/>
</dbReference>
<dbReference type="InterPro" id="IPR018060">
    <property type="entry name" value="HTH_AraC"/>
</dbReference>
<dbReference type="InterPro" id="IPR003313">
    <property type="entry name" value="AraC-bd"/>
</dbReference>
<protein>
    <submittedName>
        <fullName evidence="5">AraC family transcriptional regulator</fullName>
    </submittedName>
</protein>
<dbReference type="InterPro" id="IPR020449">
    <property type="entry name" value="Tscrpt_reg_AraC-type_HTH"/>
</dbReference>
<evidence type="ECO:0000313" key="6">
    <source>
        <dbReference type="Proteomes" id="UP000612233"/>
    </source>
</evidence>
<sequence>MEHIYNNLQDFFRSMGLPLQQDTELTVHPLDGLHSDQPIEAPLFRTNYYSFLLIRSGKSTYAINGHVFDLGPYSFYFTNPGHLKSFKIEVPLEGYMLTFSEMFIRQYFTSDFYQHFPFLIHETTPVMRLEQGDFAGLEVLFQQMEQEYLSHSPYRNPILANYLYILLYKTKSLLVTYQALTIKTQNRGAEIARDFKGLLKANFRSLYEGKASKVLSIKEYADALHMHPNYLSTVVKAETGKSPTDWIQERTLAEAQTLLTNSTKTITEITFQLGFSDTSHFAKFFKRHAGQSPAAYRKATAL</sequence>
<dbReference type="RefSeq" id="WP_191005009.1">
    <property type="nucleotide sequence ID" value="NZ_JACXAD010000009.1"/>
</dbReference>
<evidence type="ECO:0000256" key="1">
    <source>
        <dbReference type="ARBA" id="ARBA00023015"/>
    </source>
</evidence>
<evidence type="ECO:0000313" key="5">
    <source>
        <dbReference type="EMBL" id="MBD2768197.1"/>
    </source>
</evidence>
<dbReference type="SMART" id="SM00342">
    <property type="entry name" value="HTH_ARAC"/>
    <property type="match status" value="1"/>
</dbReference>
<keyword evidence="3" id="KW-0804">Transcription</keyword>
<accession>A0A927BDS7</accession>
<gene>
    <name evidence="5" type="ORF">IC235_09865</name>
</gene>
<name>A0A927BDS7_9BACT</name>